<dbReference type="AlphaFoldDB" id="A0A9W8A8W6"/>
<dbReference type="PANTHER" id="PTHR43740">
    <property type="entry name" value="LEUCYL-TRNA SYNTHETASE"/>
    <property type="match status" value="1"/>
</dbReference>
<dbReference type="InterPro" id="IPR014729">
    <property type="entry name" value="Rossmann-like_a/b/a_fold"/>
</dbReference>
<dbReference type="Gene3D" id="1.10.730.10">
    <property type="entry name" value="Isoleucyl-tRNA Synthetase, Domain 1"/>
    <property type="match status" value="1"/>
</dbReference>
<comment type="caution">
    <text evidence="17">The sequence shown here is derived from an EMBL/GenBank/DDBJ whole genome shotgun (WGS) entry which is preliminary data.</text>
</comment>
<dbReference type="OrthoDB" id="15954at2759"/>
<evidence type="ECO:0000313" key="18">
    <source>
        <dbReference type="Proteomes" id="UP001150538"/>
    </source>
</evidence>
<evidence type="ECO:0000313" key="17">
    <source>
        <dbReference type="EMBL" id="KAJ1921583.1"/>
    </source>
</evidence>
<evidence type="ECO:0000259" key="13">
    <source>
        <dbReference type="Pfam" id="PF00133"/>
    </source>
</evidence>
<dbReference type="Pfam" id="PF08264">
    <property type="entry name" value="Anticodon_1"/>
    <property type="match status" value="1"/>
</dbReference>
<keyword evidence="5 12" id="KW-0436">Ligase</keyword>
<dbReference type="InterPro" id="IPR015413">
    <property type="entry name" value="Methionyl/Leucyl_tRNA_Synth"/>
</dbReference>
<dbReference type="GO" id="GO:0005524">
    <property type="term" value="F:ATP binding"/>
    <property type="evidence" value="ECO:0007669"/>
    <property type="project" value="UniProtKB-KW"/>
</dbReference>
<comment type="subcellular location">
    <subcellularLocation>
        <location evidence="2">Cytoplasm</location>
    </subcellularLocation>
    <subcellularLocation>
        <location evidence="1">Mitochondrion matrix</location>
    </subcellularLocation>
</comment>
<dbReference type="GO" id="GO:0002161">
    <property type="term" value="F:aminoacyl-tRNA deacylase activity"/>
    <property type="evidence" value="ECO:0007669"/>
    <property type="project" value="InterPro"/>
</dbReference>
<feature type="domain" description="Leucyl-tRNA synthetase editing" evidence="16">
    <location>
        <begin position="280"/>
        <end position="469"/>
    </location>
</feature>
<dbReference type="EMBL" id="JANBPU010000004">
    <property type="protein sequence ID" value="KAJ1921583.1"/>
    <property type="molecule type" value="Genomic_DNA"/>
</dbReference>
<evidence type="ECO:0000256" key="3">
    <source>
        <dbReference type="ARBA" id="ARBA00005594"/>
    </source>
</evidence>
<protein>
    <recommendedName>
        <fullName evidence="4">leucine--tRNA ligase</fullName>
        <ecNumber evidence="4">6.1.1.4</ecNumber>
    </recommendedName>
    <alternativeName>
        <fullName evidence="10">Leucyl-tRNA synthetase</fullName>
    </alternativeName>
</protein>
<reference evidence="17" key="1">
    <citation type="submission" date="2022-07" db="EMBL/GenBank/DDBJ databases">
        <title>Phylogenomic reconstructions and comparative analyses of Kickxellomycotina fungi.</title>
        <authorList>
            <person name="Reynolds N.K."/>
            <person name="Stajich J.E."/>
            <person name="Barry K."/>
            <person name="Grigoriev I.V."/>
            <person name="Crous P."/>
            <person name="Smith M.E."/>
        </authorList>
    </citation>
    <scope>NUCLEOTIDE SEQUENCE</scope>
    <source>
        <strain evidence="17">NBRC 100468</strain>
    </source>
</reference>
<gene>
    <name evidence="17" type="primary">NAM2</name>
    <name evidence="17" type="ORF">H4219_000621</name>
</gene>
<evidence type="ECO:0000259" key="14">
    <source>
        <dbReference type="Pfam" id="PF08264"/>
    </source>
</evidence>
<dbReference type="PRINTS" id="PR00985">
    <property type="entry name" value="TRNASYNTHLEU"/>
</dbReference>
<keyword evidence="18" id="KW-1185">Reference proteome</keyword>
<keyword evidence="6 12" id="KW-0547">Nucleotide-binding</keyword>
<dbReference type="GO" id="GO:0004823">
    <property type="term" value="F:leucine-tRNA ligase activity"/>
    <property type="evidence" value="ECO:0007669"/>
    <property type="project" value="UniProtKB-EC"/>
</dbReference>
<dbReference type="GO" id="GO:0005759">
    <property type="term" value="C:mitochondrial matrix"/>
    <property type="evidence" value="ECO:0007669"/>
    <property type="project" value="UniProtKB-SubCell"/>
</dbReference>
<dbReference type="PROSITE" id="PS00178">
    <property type="entry name" value="AA_TRNA_LIGASE_I"/>
    <property type="match status" value="1"/>
</dbReference>
<dbReference type="PANTHER" id="PTHR43740:SF2">
    <property type="entry name" value="LEUCINE--TRNA LIGASE, MITOCHONDRIAL"/>
    <property type="match status" value="1"/>
</dbReference>
<comment type="similarity">
    <text evidence="3 12">Belongs to the class-I aminoacyl-tRNA synthetase family.</text>
</comment>
<evidence type="ECO:0000256" key="5">
    <source>
        <dbReference type="ARBA" id="ARBA00022598"/>
    </source>
</evidence>
<dbReference type="InterPro" id="IPR009080">
    <property type="entry name" value="tRNAsynth_Ia_anticodon-bd"/>
</dbReference>
<dbReference type="InterPro" id="IPR013155">
    <property type="entry name" value="M/V/L/I-tRNA-synth_anticd-bd"/>
</dbReference>
<dbReference type="CDD" id="cd00812">
    <property type="entry name" value="LeuRS_core"/>
    <property type="match status" value="1"/>
</dbReference>
<evidence type="ECO:0000256" key="1">
    <source>
        <dbReference type="ARBA" id="ARBA00004305"/>
    </source>
</evidence>
<dbReference type="InterPro" id="IPR001412">
    <property type="entry name" value="aa-tRNA-synth_I_CS"/>
</dbReference>
<evidence type="ECO:0000256" key="6">
    <source>
        <dbReference type="ARBA" id="ARBA00022741"/>
    </source>
</evidence>
<feature type="domain" description="Methionyl/Leucyl tRNA synthetase" evidence="15">
    <location>
        <begin position="94"/>
        <end position="231"/>
    </location>
</feature>
<dbReference type="EC" id="6.1.1.4" evidence="4"/>
<keyword evidence="9 12" id="KW-0030">Aminoacyl-tRNA synthetase</keyword>
<keyword evidence="8 12" id="KW-0648">Protein biosynthesis</keyword>
<evidence type="ECO:0000256" key="10">
    <source>
        <dbReference type="ARBA" id="ARBA00030520"/>
    </source>
</evidence>
<dbReference type="Pfam" id="PF00133">
    <property type="entry name" value="tRNA-synt_1"/>
    <property type="match status" value="1"/>
</dbReference>
<comment type="catalytic activity">
    <reaction evidence="11">
        <text>tRNA(Leu) + L-leucine + ATP = L-leucyl-tRNA(Leu) + AMP + diphosphate</text>
        <dbReference type="Rhea" id="RHEA:11688"/>
        <dbReference type="Rhea" id="RHEA-COMP:9613"/>
        <dbReference type="Rhea" id="RHEA-COMP:9622"/>
        <dbReference type="ChEBI" id="CHEBI:30616"/>
        <dbReference type="ChEBI" id="CHEBI:33019"/>
        <dbReference type="ChEBI" id="CHEBI:57427"/>
        <dbReference type="ChEBI" id="CHEBI:78442"/>
        <dbReference type="ChEBI" id="CHEBI:78494"/>
        <dbReference type="ChEBI" id="CHEBI:456215"/>
        <dbReference type="EC" id="6.1.1.4"/>
    </reaction>
</comment>
<evidence type="ECO:0000256" key="11">
    <source>
        <dbReference type="ARBA" id="ARBA00047469"/>
    </source>
</evidence>
<evidence type="ECO:0000259" key="16">
    <source>
        <dbReference type="Pfam" id="PF13603"/>
    </source>
</evidence>
<evidence type="ECO:0000256" key="9">
    <source>
        <dbReference type="ARBA" id="ARBA00023146"/>
    </source>
</evidence>
<evidence type="ECO:0000256" key="2">
    <source>
        <dbReference type="ARBA" id="ARBA00004496"/>
    </source>
</evidence>
<dbReference type="FunFam" id="1.10.730.10:FF:000002">
    <property type="entry name" value="Leucine--tRNA ligase"/>
    <property type="match status" value="1"/>
</dbReference>
<accession>A0A9W8A8W6</accession>
<evidence type="ECO:0000256" key="7">
    <source>
        <dbReference type="ARBA" id="ARBA00022840"/>
    </source>
</evidence>
<name>A0A9W8A8W6_9FUNG</name>
<evidence type="ECO:0000256" key="4">
    <source>
        <dbReference type="ARBA" id="ARBA00013164"/>
    </source>
</evidence>
<dbReference type="Proteomes" id="UP001150538">
    <property type="component" value="Unassembled WGS sequence"/>
</dbReference>
<dbReference type="HAMAP" id="MF_00049_B">
    <property type="entry name" value="Leu_tRNA_synth_B"/>
    <property type="match status" value="1"/>
</dbReference>
<organism evidence="17 18">
    <name type="scientific">Mycoemilia scoparia</name>
    <dbReference type="NCBI Taxonomy" id="417184"/>
    <lineage>
        <taxon>Eukaryota</taxon>
        <taxon>Fungi</taxon>
        <taxon>Fungi incertae sedis</taxon>
        <taxon>Zoopagomycota</taxon>
        <taxon>Kickxellomycotina</taxon>
        <taxon>Kickxellomycetes</taxon>
        <taxon>Kickxellales</taxon>
        <taxon>Kickxellaceae</taxon>
        <taxon>Mycoemilia</taxon>
    </lineage>
</organism>
<dbReference type="InterPro" id="IPR002302">
    <property type="entry name" value="Leu-tRNA-ligase"/>
</dbReference>
<dbReference type="FunFam" id="3.40.50.620:FF:000100">
    <property type="entry name" value="probable leucine--tRNA ligase, mitochondrial"/>
    <property type="match status" value="1"/>
</dbReference>
<dbReference type="InterPro" id="IPR009008">
    <property type="entry name" value="Val/Leu/Ile-tRNA-synth_edit"/>
</dbReference>
<dbReference type="SUPFAM" id="SSF47323">
    <property type="entry name" value="Anticodon-binding domain of a subclass of class I aminoacyl-tRNA synthetases"/>
    <property type="match status" value="1"/>
</dbReference>
<dbReference type="FunFam" id="3.40.50.620:FF:000003">
    <property type="entry name" value="Leucine--tRNA ligase"/>
    <property type="match status" value="1"/>
</dbReference>
<dbReference type="SUPFAM" id="SSF50677">
    <property type="entry name" value="ValRS/IleRS/LeuRS editing domain"/>
    <property type="match status" value="1"/>
</dbReference>
<dbReference type="Pfam" id="PF13603">
    <property type="entry name" value="tRNA-synt_1_2"/>
    <property type="match status" value="1"/>
</dbReference>
<dbReference type="InterPro" id="IPR025709">
    <property type="entry name" value="Leu_tRNA-synth_edit"/>
</dbReference>
<feature type="domain" description="Aminoacyl-tRNA synthetase class Ia" evidence="13">
    <location>
        <begin position="482"/>
        <end position="647"/>
    </location>
</feature>
<evidence type="ECO:0000256" key="12">
    <source>
        <dbReference type="RuleBase" id="RU363035"/>
    </source>
</evidence>
<dbReference type="SUPFAM" id="SSF52374">
    <property type="entry name" value="Nucleotidylyl transferase"/>
    <property type="match status" value="1"/>
</dbReference>
<dbReference type="Pfam" id="PF09334">
    <property type="entry name" value="tRNA-synt_1g"/>
    <property type="match status" value="1"/>
</dbReference>
<dbReference type="GO" id="GO:0006429">
    <property type="term" value="P:leucyl-tRNA aminoacylation"/>
    <property type="evidence" value="ECO:0007669"/>
    <property type="project" value="InterPro"/>
</dbReference>
<feature type="domain" description="Methionyl/Valyl/Leucyl/Isoleucyl-tRNA synthetase anticodon-binding" evidence="14">
    <location>
        <begin position="779"/>
        <end position="918"/>
    </location>
</feature>
<keyword evidence="7 12" id="KW-0067">ATP-binding</keyword>
<sequence>MLALRGSRAYAKVKIRGTPTQIGDGSRKCYQLINGSMLTKALYCASRQASTETFSKWINQDGKIDHASIEDKWKKRWNDHRLLLQNDERKDPFYVLAMFPYPSGALHMGHVRVYTISDVVSRYNRMLGKKVLHPMGWDAFGLPAENAAIERQISPAVWTKQNIASMKDQLKSMLTDFNWEKEISTCDTKYYKWTQYLFLQLYKHNLVYQKEATVNWDPVDQTVLANEQVDSNGRSWRSGAIVEKRKLKQWFVKISSYADELLEGLGSLKEWPTNVLQMQENWIGKSKGAIFHFNLEGHQQNAGKRLSVFTSRPDTLFGVSYIAISCDHPLVSSEHLTKEMLDKIAEFSNNLSRIPTSELATDRRGINTGLFATHPIVGSMKVPIYVAAYVLPDYGSGAVMGVPAHDIRDHSFAQANNIPFTQVIKESDKKEGGTDLPFTNLGVLKNIPENGEFSGMPSRDAQNAIVEKAKSLKTGDNSVQYRIRDWLISRQRYWGAPIPIIHCKSCGAVPVPEDQLPVELPTVVEIKGRGGSPLQQSKDWVNTQCPKCSKPATRDTDTMDTFVDSSWYFMRFPDANNDSKIFDPKTAAEMLPVDIYIGGVEHAILHLLYSRFISRFLTNTEIGTTDKKHSANNGEPFKRLLTQGMVHGKTFKDPDTGRFLKPDEVTFDHSGNPKIVATGETPLITFEKMSKSKYNGVDPVKTIKEFGADTTRLHILYRAAPQDVLEWETQNIVGMERWLSRLGRLVDATLSNPPKSIALRDLLENRKEWPEKVHEIYCMTNQAIQKVTNTFADTFAFNTAIAALVTLTNLLQAEAQKDIISHPIFRYSVGCIVRMLSPMAPGIGEELWELLKTGCNEEKYPTSLILLSHESLAANHSIFSAPWPKVDEAGLISQKITTIIQVNGKVRGKLLLSANADINAKDLHEKALQNPSAKKWLMDDETGNPKLVKKTIIVKGAKLVNFIV</sequence>
<dbReference type="CDD" id="cd07958">
    <property type="entry name" value="Anticodon_Ia_Leu_BEm"/>
    <property type="match status" value="1"/>
</dbReference>
<evidence type="ECO:0000256" key="8">
    <source>
        <dbReference type="ARBA" id="ARBA00022917"/>
    </source>
</evidence>
<dbReference type="NCBIfam" id="TIGR00396">
    <property type="entry name" value="leuS_bact"/>
    <property type="match status" value="1"/>
</dbReference>
<dbReference type="InterPro" id="IPR002300">
    <property type="entry name" value="aa-tRNA-synth_Ia"/>
</dbReference>
<dbReference type="Gene3D" id="3.40.50.620">
    <property type="entry name" value="HUPs"/>
    <property type="match status" value="2"/>
</dbReference>
<proteinExistence type="inferred from homology"/>
<dbReference type="GO" id="GO:0032543">
    <property type="term" value="P:mitochondrial translation"/>
    <property type="evidence" value="ECO:0007669"/>
    <property type="project" value="TreeGrafter"/>
</dbReference>
<evidence type="ECO:0000259" key="15">
    <source>
        <dbReference type="Pfam" id="PF09334"/>
    </source>
</evidence>